<protein>
    <recommendedName>
        <fullName evidence="4">Spore coat protein CotO</fullName>
    </recommendedName>
</protein>
<accession>A0A345PFM2</accession>
<sequence length="174" mass="19977">MSNKKFANEPMLYIQQPSIKIPEAPMQHHYTTPNKRKDAINSEAVTKQTKPAAVPNKRKKYNTFQRELMGKVTEELANVDEIADQEKPNKENEQPTTNRKKQFKEMTLEEKLLYLADSPTYAPKIKCEIKTEDKSYRGIVTDFSDGTVFMQVGKRSAATSILFESITEIRLIGF</sequence>
<evidence type="ECO:0000313" key="2">
    <source>
        <dbReference type="EMBL" id="AXI08802.1"/>
    </source>
</evidence>
<evidence type="ECO:0008006" key="4">
    <source>
        <dbReference type="Google" id="ProtNLM"/>
    </source>
</evidence>
<dbReference type="KEGG" id="ocn:CUC15_07670"/>
<proteinExistence type="predicted"/>
<organism evidence="2 3">
    <name type="scientific">Oceanobacillus zhaokaii</name>
    <dbReference type="NCBI Taxonomy" id="2052660"/>
    <lineage>
        <taxon>Bacteria</taxon>
        <taxon>Bacillati</taxon>
        <taxon>Bacillota</taxon>
        <taxon>Bacilli</taxon>
        <taxon>Bacillales</taxon>
        <taxon>Bacillaceae</taxon>
        <taxon>Oceanobacillus</taxon>
    </lineage>
</organism>
<name>A0A345PFM2_9BACI</name>
<feature type="region of interest" description="Disordered" evidence="1">
    <location>
        <begin position="79"/>
        <end position="100"/>
    </location>
</feature>
<evidence type="ECO:0000256" key="1">
    <source>
        <dbReference type="SAM" id="MobiDB-lite"/>
    </source>
</evidence>
<dbReference type="AlphaFoldDB" id="A0A345PFM2"/>
<feature type="compositionally biased region" description="Basic and acidic residues" evidence="1">
    <location>
        <begin position="84"/>
        <end position="93"/>
    </location>
</feature>
<dbReference type="RefSeq" id="WP_114916099.1">
    <property type="nucleotide sequence ID" value="NZ_CP024848.1"/>
</dbReference>
<dbReference type="Proteomes" id="UP000253908">
    <property type="component" value="Chromosome"/>
</dbReference>
<feature type="region of interest" description="Disordered" evidence="1">
    <location>
        <begin position="17"/>
        <end position="61"/>
    </location>
</feature>
<gene>
    <name evidence="2" type="ORF">CUC15_07670</name>
</gene>
<dbReference type="OrthoDB" id="2970540at2"/>
<dbReference type="InterPro" id="IPR025439">
    <property type="entry name" value="Spore_coat_CotO"/>
</dbReference>
<dbReference type="EMBL" id="CP024848">
    <property type="protein sequence ID" value="AXI08802.1"/>
    <property type="molecule type" value="Genomic_DNA"/>
</dbReference>
<dbReference type="Pfam" id="PF14153">
    <property type="entry name" value="Spore_coat_CotO"/>
    <property type="match status" value="1"/>
</dbReference>
<keyword evidence="3" id="KW-1185">Reference proteome</keyword>
<evidence type="ECO:0000313" key="3">
    <source>
        <dbReference type="Proteomes" id="UP000253908"/>
    </source>
</evidence>
<reference evidence="3" key="1">
    <citation type="submission" date="2017-11" db="EMBL/GenBank/DDBJ databases">
        <authorList>
            <person name="Zhu W."/>
        </authorList>
    </citation>
    <scope>NUCLEOTIDE SEQUENCE [LARGE SCALE GENOMIC DNA]</scope>
    <source>
        <strain evidence="3">160</strain>
    </source>
</reference>